<keyword evidence="5 7" id="KW-0539">Nucleus</keyword>
<comment type="similarity">
    <text evidence="2 7">Belongs to the enhancer of polycomb family.</text>
</comment>
<dbReference type="Proteomes" id="UP000774326">
    <property type="component" value="Unassembled WGS sequence"/>
</dbReference>
<reference evidence="10" key="2">
    <citation type="submission" date="2021-01" db="EMBL/GenBank/DDBJ databases">
        <authorList>
            <person name="Schikora-Tamarit M.A."/>
        </authorList>
    </citation>
    <scope>NUCLEOTIDE SEQUENCE</scope>
    <source>
        <strain evidence="10">CBS2887</strain>
    </source>
</reference>
<dbReference type="AlphaFoldDB" id="A0A9P8Q1Q6"/>
<feature type="region of interest" description="Disordered" evidence="8">
    <location>
        <begin position="351"/>
        <end position="421"/>
    </location>
</feature>
<feature type="region of interest" description="Disordered" evidence="8">
    <location>
        <begin position="677"/>
        <end position="744"/>
    </location>
</feature>
<dbReference type="Pfam" id="PF10513">
    <property type="entry name" value="EPL1"/>
    <property type="match status" value="1"/>
</dbReference>
<dbReference type="PANTHER" id="PTHR14898">
    <property type="entry name" value="ENHANCER OF POLYCOMB"/>
    <property type="match status" value="1"/>
</dbReference>
<evidence type="ECO:0000256" key="8">
    <source>
        <dbReference type="SAM" id="MobiDB-lite"/>
    </source>
</evidence>
<evidence type="ECO:0000313" key="11">
    <source>
        <dbReference type="Proteomes" id="UP000774326"/>
    </source>
</evidence>
<feature type="compositionally biased region" description="Polar residues" evidence="8">
    <location>
        <begin position="691"/>
        <end position="702"/>
    </location>
</feature>
<feature type="domain" description="Enhancer of polycomb-like N-terminal" evidence="9">
    <location>
        <begin position="16"/>
        <end position="160"/>
    </location>
</feature>
<protein>
    <recommendedName>
        <fullName evidence="7">Enhancer of polycomb-like protein</fullName>
    </recommendedName>
</protein>
<keyword evidence="4 7" id="KW-0804">Transcription</keyword>
<organism evidence="10 11">
    <name type="scientific">Wickerhamomyces pijperi</name>
    <name type="common">Yeast</name>
    <name type="synonym">Pichia pijperi</name>
    <dbReference type="NCBI Taxonomy" id="599730"/>
    <lineage>
        <taxon>Eukaryota</taxon>
        <taxon>Fungi</taxon>
        <taxon>Dikarya</taxon>
        <taxon>Ascomycota</taxon>
        <taxon>Saccharomycotina</taxon>
        <taxon>Saccharomycetes</taxon>
        <taxon>Phaffomycetales</taxon>
        <taxon>Wickerhamomycetaceae</taxon>
        <taxon>Wickerhamomyces</taxon>
    </lineage>
</organism>
<dbReference type="InterPro" id="IPR024943">
    <property type="entry name" value="Enhancer_polycomb"/>
</dbReference>
<evidence type="ECO:0000256" key="7">
    <source>
        <dbReference type="RuleBase" id="RU361124"/>
    </source>
</evidence>
<dbReference type="OrthoDB" id="435275at2759"/>
<evidence type="ECO:0000259" key="9">
    <source>
        <dbReference type="Pfam" id="PF10513"/>
    </source>
</evidence>
<evidence type="ECO:0000313" key="10">
    <source>
        <dbReference type="EMBL" id="KAH3682592.1"/>
    </source>
</evidence>
<evidence type="ECO:0000256" key="2">
    <source>
        <dbReference type="ARBA" id="ARBA00008035"/>
    </source>
</evidence>
<comment type="caution">
    <text evidence="10">The sequence shown here is derived from an EMBL/GenBank/DDBJ whole genome shotgun (WGS) entry which is preliminary data.</text>
</comment>
<accession>A0A9P8Q1Q6</accession>
<dbReference type="GO" id="GO:0035267">
    <property type="term" value="C:NuA4 histone acetyltransferase complex"/>
    <property type="evidence" value="ECO:0007669"/>
    <property type="project" value="InterPro"/>
</dbReference>
<dbReference type="InterPro" id="IPR019542">
    <property type="entry name" value="Enhancer_polycomb-like_N"/>
</dbReference>
<evidence type="ECO:0000256" key="5">
    <source>
        <dbReference type="ARBA" id="ARBA00023242"/>
    </source>
</evidence>
<gene>
    <name evidence="10" type="ORF">WICPIJ_006443</name>
</gene>
<dbReference type="GO" id="GO:0005634">
    <property type="term" value="C:nucleus"/>
    <property type="evidence" value="ECO:0007669"/>
    <property type="project" value="UniProtKB-SubCell"/>
</dbReference>
<evidence type="ECO:0000256" key="4">
    <source>
        <dbReference type="ARBA" id="ARBA00023163"/>
    </source>
</evidence>
<dbReference type="EMBL" id="JAEUBG010003591">
    <property type="protein sequence ID" value="KAH3682592.1"/>
    <property type="molecule type" value="Genomic_DNA"/>
</dbReference>
<feature type="compositionally biased region" description="Basic and acidic residues" evidence="8">
    <location>
        <begin position="375"/>
        <end position="385"/>
    </location>
</feature>
<comment type="function">
    <text evidence="6">Component of the NuA4 histone acetyltransferase complex which is involved in transcriptional activation of selected genes principally by acetylation of nucleosomal histone H4 and H2A. The NuA4 complex is also involved in DNA repair. Involved in gene silencing by neighboring heterochromatin, blockage of the silencing spreading along the chromosome, and required for cell cycle progression through G2/M.</text>
</comment>
<keyword evidence="3 7" id="KW-0805">Transcription regulation</keyword>
<evidence type="ECO:0000256" key="3">
    <source>
        <dbReference type="ARBA" id="ARBA00023015"/>
    </source>
</evidence>
<proteinExistence type="inferred from homology"/>
<comment type="subcellular location">
    <subcellularLocation>
        <location evidence="1 7">Nucleus</location>
    </subcellularLocation>
</comment>
<sequence length="744" mass="85100">MAGPALSAGGKGGRFRQRKISTKQTLQILKQSQLSDVDNADLQQRDLQEIETGVDKNEEDEEHLQKILKKSGISSTANEYIPTPDASKVWEEAKKYYTGTFQEPDSYIKSSCQVEDYSGCLYNMDEEDDEFLKEYNKSKNKKRGKVSEDEFESVMCALEQYVNEKQPFLITDPSQLMSFVEIKDGLKTVDKSSVDNIRKTLESELDTHPFVTLLDPKNISKVRALPDLLEKYGEDIYQHFKKRKLARHGKTIHPSLKFNQEDDNDPYSCFRQRQFRQQRKTRRADTQSSEKLIKLFKELKATRELSLMVAQREKKRFQAIQTEHEIFELRCKVKKMKRELGITDSDEDLVTHKKRKVVPPPAQPLPGAAAAAPESKGDDKNDRKALSKLSLNTTNQDKSSTKSGNVVNDDSAGSEQPQQQTFQPYVKLPPSKIPDLDLESVTQILEVKHTNVKNYVTDRMKKRKLADVGYTNFTDDPNSPYLDLSLYDQKVVDQDKVPYSSIASSLSEVKSYGHIADMKNYVEHGFTKNPNDIFLFNLFNRETIKKQVPETYNPFYSESVSTSDPKYTIRKRVSRYGQTFVDRKYMVTKPTSFSNDHSNSSNALQDKLSVMDQRSRHEDRWRYDRDDGIIGTDIANINEDPARLNKISNETQIIRFGGMLLTKAYDTMKEAYNARLKRQQKQKVPELAEGSDTQQKSQSPLPNVNLKNNDNNDDKKKNHAGANGHSTKTHINDSKPNSGIKAEG</sequence>
<name>A0A9P8Q1Q6_WICPI</name>
<reference evidence="10" key="1">
    <citation type="journal article" date="2021" name="Open Biol.">
        <title>Shared evolutionary footprints suggest mitochondrial oxidative damage underlies multiple complex I losses in fungi.</title>
        <authorList>
            <person name="Schikora-Tamarit M.A."/>
            <person name="Marcet-Houben M."/>
            <person name="Nosek J."/>
            <person name="Gabaldon T."/>
        </authorList>
    </citation>
    <scope>NUCLEOTIDE SEQUENCE</scope>
    <source>
        <strain evidence="10">CBS2887</strain>
    </source>
</reference>
<evidence type="ECO:0000256" key="6">
    <source>
        <dbReference type="ARBA" id="ARBA00025513"/>
    </source>
</evidence>
<evidence type="ECO:0000256" key="1">
    <source>
        <dbReference type="ARBA" id="ARBA00004123"/>
    </source>
</evidence>
<dbReference type="GO" id="GO:0006357">
    <property type="term" value="P:regulation of transcription by RNA polymerase II"/>
    <property type="evidence" value="ECO:0007669"/>
    <property type="project" value="InterPro"/>
</dbReference>
<feature type="compositionally biased region" description="Polar residues" evidence="8">
    <location>
        <begin position="389"/>
        <end position="421"/>
    </location>
</feature>
<keyword evidence="11" id="KW-1185">Reference proteome</keyword>